<organism evidence="1">
    <name type="scientific">Aphanomyces astaci</name>
    <name type="common">Crayfish plague agent</name>
    <dbReference type="NCBI Taxonomy" id="112090"/>
    <lineage>
        <taxon>Eukaryota</taxon>
        <taxon>Sar</taxon>
        <taxon>Stramenopiles</taxon>
        <taxon>Oomycota</taxon>
        <taxon>Saprolegniomycetes</taxon>
        <taxon>Saprolegniales</taxon>
        <taxon>Verrucalvaceae</taxon>
        <taxon>Aphanomyces</taxon>
    </lineage>
</organism>
<reference evidence="1" key="1">
    <citation type="submission" date="2013-12" db="EMBL/GenBank/DDBJ databases">
        <title>The Genome Sequence of Aphanomyces astaci APO3.</title>
        <authorList>
            <consortium name="The Broad Institute Genomics Platform"/>
            <person name="Russ C."/>
            <person name="Tyler B."/>
            <person name="van West P."/>
            <person name="Dieguez-Uribeondo J."/>
            <person name="Young S.K."/>
            <person name="Zeng Q."/>
            <person name="Gargeya S."/>
            <person name="Fitzgerald M."/>
            <person name="Abouelleil A."/>
            <person name="Alvarado L."/>
            <person name="Chapman S.B."/>
            <person name="Gainer-Dewar J."/>
            <person name="Goldberg J."/>
            <person name="Griggs A."/>
            <person name="Gujja S."/>
            <person name="Hansen M."/>
            <person name="Howarth C."/>
            <person name="Imamovic A."/>
            <person name="Ireland A."/>
            <person name="Larimer J."/>
            <person name="McCowan C."/>
            <person name="Murphy C."/>
            <person name="Pearson M."/>
            <person name="Poon T.W."/>
            <person name="Priest M."/>
            <person name="Roberts A."/>
            <person name="Saif S."/>
            <person name="Shea T."/>
            <person name="Sykes S."/>
            <person name="Wortman J."/>
            <person name="Nusbaum C."/>
            <person name="Birren B."/>
        </authorList>
    </citation>
    <scope>NUCLEOTIDE SEQUENCE [LARGE SCALE GENOMIC DNA]</scope>
    <source>
        <strain evidence="1">APO3</strain>
    </source>
</reference>
<accession>W4FE77</accession>
<dbReference type="EMBL" id="KI913224">
    <property type="protein sequence ID" value="ETV65785.1"/>
    <property type="molecule type" value="Genomic_DNA"/>
</dbReference>
<protein>
    <submittedName>
        <fullName evidence="1">Uncharacterized protein</fullName>
    </submittedName>
</protein>
<evidence type="ECO:0000313" key="1">
    <source>
        <dbReference type="EMBL" id="ETV65785.1"/>
    </source>
</evidence>
<dbReference type="AlphaFoldDB" id="W4FE77"/>
<dbReference type="RefSeq" id="XP_009844760.1">
    <property type="nucleotide sequence ID" value="XM_009846458.1"/>
</dbReference>
<name>W4FE77_APHAT</name>
<dbReference type="GeneID" id="20819591"/>
<sequence>MRMIATSQPKSAPSNPPSNMDTMWCLTFASRCCMWWRHCFNDTSNWCRRSSAVRARCSTTRSRFCCSSNCLRSSWTISLATSRWCISSASIMVAMSEVFESENALPYSTSIRLR</sequence>
<dbReference type="VEuPathDB" id="FungiDB:H257_17595"/>
<gene>
    <name evidence="1" type="ORF">H257_17595</name>
</gene>
<proteinExistence type="predicted"/>